<dbReference type="SUPFAM" id="SSF48371">
    <property type="entry name" value="ARM repeat"/>
    <property type="match status" value="1"/>
</dbReference>
<dbReference type="InterPro" id="IPR016024">
    <property type="entry name" value="ARM-type_fold"/>
</dbReference>
<dbReference type="PROSITE" id="PS50096">
    <property type="entry name" value="IQ"/>
    <property type="match status" value="1"/>
</dbReference>
<dbReference type="EMBL" id="MQVX01000001">
    <property type="protein sequence ID" value="PQJ15027.1"/>
    <property type="molecule type" value="Genomic_DNA"/>
</dbReference>
<evidence type="ECO:0008006" key="3">
    <source>
        <dbReference type="Google" id="ProtNLM"/>
    </source>
</evidence>
<keyword evidence="2" id="KW-1185">Reference proteome</keyword>
<evidence type="ECO:0000313" key="2">
    <source>
        <dbReference type="Proteomes" id="UP000239366"/>
    </source>
</evidence>
<dbReference type="AlphaFoldDB" id="A0A2S7T673"/>
<protein>
    <recommendedName>
        <fullName evidence="3">HEAT repeat domain-containing protein</fullName>
    </recommendedName>
</protein>
<dbReference type="Proteomes" id="UP000239366">
    <property type="component" value="Unassembled WGS sequence"/>
</dbReference>
<evidence type="ECO:0000313" key="1">
    <source>
        <dbReference type="EMBL" id="PQJ15027.1"/>
    </source>
</evidence>
<sequence length="597" mass="69743">MINRRKVAEMTYFRKEWAEAISHIVFHSNEDPVEEQKAYLRLKVKIRADLARPYFRKLLSEMLLDLHKDLEGHSADTVRQLFRDLQLHHDCYDKLKSMRWPRISQGIHELTQMQVLEAYFPITRFLNDRRSIIRKQSELAIVELQTEGINYFLNTTRSAISQWQQLKMIELLEQKTDYQPPAFKQWLLSSHTDTVLFALRLILHFQQNDGKKSIIELSKHIDFRVRHEALRCIRDFGFEDALPLLEKLFKGCDLDLKLDILDTFGQLGSTEDIEFLENCAAQSKDFLIASKALAAINQIEPDRVLPSVNLESVKLSYANEMPQWADDRQSFEVAEVSFYEEVEFPVKTRKPLKSKEAKPEEPLEPNFELNLLDGDLEDQVEEQLGVVHTVKPLEESSAQEEDYKLFYQRLDLEERRNFIRNFSYLGNPRELELLEYIVEFETDDETQFQAFQLLKSIQADTRAATARVVEEVHESEHSIFYQLIEFTPDNDLKKNLIQEAGAIGDRKEIAFLKPFLTNEDKLISKLASRAVERIEARLLEVSEEDEYAWRLQILAKYSQEAQAISAPEEDFEVSGFDFQFDLNDFALNNEASPKNGV</sequence>
<accession>A0A2S7T673</accession>
<organism evidence="1 2">
    <name type="scientific">Aureicoccus marinus</name>
    <dbReference type="NCBI Taxonomy" id="754435"/>
    <lineage>
        <taxon>Bacteria</taxon>
        <taxon>Pseudomonadati</taxon>
        <taxon>Bacteroidota</taxon>
        <taxon>Flavobacteriia</taxon>
        <taxon>Flavobacteriales</taxon>
        <taxon>Flavobacteriaceae</taxon>
        <taxon>Aureicoccus</taxon>
    </lineage>
</organism>
<comment type="caution">
    <text evidence="1">The sequence shown here is derived from an EMBL/GenBank/DDBJ whole genome shotgun (WGS) entry which is preliminary data.</text>
</comment>
<dbReference type="Gene3D" id="1.25.10.10">
    <property type="entry name" value="Leucine-rich Repeat Variant"/>
    <property type="match status" value="1"/>
</dbReference>
<gene>
    <name evidence="1" type="ORF">BST99_04125</name>
</gene>
<reference evidence="2" key="1">
    <citation type="submission" date="2016-11" db="EMBL/GenBank/DDBJ databases">
        <title>Trade-off between light-utilization and light-protection in marine flavobacteria.</title>
        <authorList>
            <person name="Kumagai Y."/>
            <person name="Yoshizawa S."/>
            <person name="Kogure K."/>
        </authorList>
    </citation>
    <scope>NUCLEOTIDE SEQUENCE [LARGE SCALE GENOMIC DNA]</scope>
    <source>
        <strain evidence="2">SG-18</strain>
    </source>
</reference>
<dbReference type="InterPro" id="IPR011989">
    <property type="entry name" value="ARM-like"/>
</dbReference>
<proteinExistence type="predicted"/>
<name>A0A2S7T673_9FLAO</name>